<dbReference type="CDD" id="cd10434">
    <property type="entry name" value="GIY-YIG_UvrC_Cho"/>
    <property type="match status" value="1"/>
</dbReference>
<dbReference type="Gene3D" id="3.40.1440.10">
    <property type="entry name" value="GIY-YIG endonuclease"/>
    <property type="match status" value="1"/>
</dbReference>
<dbReference type="Gene3D" id="3.30.420.10">
    <property type="entry name" value="Ribonuclease H-like superfamily/Ribonuclease H"/>
    <property type="match status" value="1"/>
</dbReference>
<dbReference type="PROSITE" id="PS50164">
    <property type="entry name" value="GIY_YIG"/>
    <property type="match status" value="1"/>
</dbReference>
<organism evidence="2 3">
    <name type="scientific">Algoriphagus aquatilis</name>
    <dbReference type="NCBI Taxonomy" id="490186"/>
    <lineage>
        <taxon>Bacteria</taxon>
        <taxon>Pseudomonadati</taxon>
        <taxon>Bacteroidota</taxon>
        <taxon>Cytophagia</taxon>
        <taxon>Cytophagales</taxon>
        <taxon>Cyclobacteriaceae</taxon>
        <taxon>Algoriphagus</taxon>
    </lineage>
</organism>
<name>A0ABW0BTJ6_9BACT</name>
<dbReference type="InterPro" id="IPR012337">
    <property type="entry name" value="RNaseH-like_sf"/>
</dbReference>
<keyword evidence="2" id="KW-0540">Nuclease</keyword>
<evidence type="ECO:0000259" key="1">
    <source>
        <dbReference type="PROSITE" id="PS50164"/>
    </source>
</evidence>
<reference evidence="3" key="1">
    <citation type="journal article" date="2019" name="Int. J. Syst. Evol. Microbiol.">
        <title>The Global Catalogue of Microorganisms (GCM) 10K type strain sequencing project: providing services to taxonomists for standard genome sequencing and annotation.</title>
        <authorList>
            <consortium name="The Broad Institute Genomics Platform"/>
            <consortium name="The Broad Institute Genome Sequencing Center for Infectious Disease"/>
            <person name="Wu L."/>
            <person name="Ma J."/>
        </authorList>
    </citation>
    <scope>NUCLEOTIDE SEQUENCE [LARGE SCALE GENOMIC DNA]</scope>
    <source>
        <strain evidence="3">CGMCC 1.7030</strain>
    </source>
</reference>
<dbReference type="InterPro" id="IPR035901">
    <property type="entry name" value="GIY-YIG_endonuc_sf"/>
</dbReference>
<evidence type="ECO:0000313" key="2">
    <source>
        <dbReference type="EMBL" id="MFC5191169.1"/>
    </source>
</evidence>
<dbReference type="InterPro" id="IPR047296">
    <property type="entry name" value="GIY-YIG_UvrC_Cho"/>
</dbReference>
<gene>
    <name evidence="2" type="ORF">ACFPIK_05275</name>
</gene>
<keyword evidence="3" id="KW-1185">Reference proteome</keyword>
<comment type="caution">
    <text evidence="2">The sequence shown here is derived from an EMBL/GenBank/DDBJ whole genome shotgun (WGS) entry which is preliminary data.</text>
</comment>
<feature type="domain" description="GIY-YIG" evidence="1">
    <location>
        <begin position="196"/>
        <end position="274"/>
    </location>
</feature>
<dbReference type="RefSeq" id="WP_377912969.1">
    <property type="nucleotide sequence ID" value="NZ_JBHSKS010000003.1"/>
</dbReference>
<dbReference type="SMART" id="SM00479">
    <property type="entry name" value="EXOIII"/>
    <property type="match status" value="1"/>
</dbReference>
<evidence type="ECO:0000313" key="3">
    <source>
        <dbReference type="Proteomes" id="UP001596163"/>
    </source>
</evidence>
<dbReference type="EMBL" id="JBHSKS010000003">
    <property type="protein sequence ID" value="MFC5191169.1"/>
    <property type="molecule type" value="Genomic_DNA"/>
</dbReference>
<dbReference type="CDD" id="cd06127">
    <property type="entry name" value="DEDDh"/>
    <property type="match status" value="1"/>
</dbReference>
<dbReference type="PANTHER" id="PTHR30231">
    <property type="entry name" value="DNA POLYMERASE III SUBUNIT EPSILON"/>
    <property type="match status" value="1"/>
</dbReference>
<dbReference type="SMART" id="SM00465">
    <property type="entry name" value="GIYc"/>
    <property type="match status" value="1"/>
</dbReference>
<keyword evidence="2" id="KW-0269">Exonuclease</keyword>
<dbReference type="InterPro" id="IPR013520">
    <property type="entry name" value="Ribonucl_H"/>
</dbReference>
<dbReference type="Pfam" id="PF00929">
    <property type="entry name" value="RNase_T"/>
    <property type="match status" value="1"/>
</dbReference>
<dbReference type="InterPro" id="IPR006054">
    <property type="entry name" value="DnaQ"/>
</dbReference>
<dbReference type="InterPro" id="IPR000305">
    <property type="entry name" value="GIY-YIG_endonuc"/>
</dbReference>
<keyword evidence="2" id="KW-0378">Hydrolase</keyword>
<proteinExistence type="predicted"/>
<sequence>MEYAIVDIETTGGNPKGGGITEIAVVIHDGQRVIQEYQTLINPRMAVPAYITGLTGIDSYMLKDAPYFEVISDELFELLQGRVFVAHQVNFDFSFIREAFLKVGKELDSPKLCTVRLSRKIFPGLGSYSLGRICEQQKIPILARHRAMGDAKATALLFDRMIQQKPEIIQASLKKNAVNSFLPPLFPLSKFRQLPESCGVYYMLNDKGKVIYVGKANNIKERFKGHFSGNVLPQLKQLLKSEVVDVHWQLTGSEFMALLIETLEIKRLWPKYNSAMKMPKTLWGLFHYQDGSGFYRFQISKVTKNLKPLETFFSSEEARQFLMEAVEVYRLCQKLCGLRAVTCAVVQDTSCQGACGSGENPTDYNQRAEECINRIKGAKKELLITLPGRKEGEKAACLFQGGILAKYGFLEKDSIVSEDLEMVPLVPETYYLLRQFIHRIPEDQIQVLEPSLESNPLQLGFF</sequence>
<dbReference type="GO" id="GO:0004527">
    <property type="term" value="F:exonuclease activity"/>
    <property type="evidence" value="ECO:0007669"/>
    <property type="project" value="UniProtKB-KW"/>
</dbReference>
<dbReference type="Proteomes" id="UP001596163">
    <property type="component" value="Unassembled WGS sequence"/>
</dbReference>
<dbReference type="SUPFAM" id="SSF53098">
    <property type="entry name" value="Ribonuclease H-like"/>
    <property type="match status" value="1"/>
</dbReference>
<accession>A0ABW0BTJ6</accession>
<dbReference type="PANTHER" id="PTHR30231:SF41">
    <property type="entry name" value="DNA POLYMERASE III SUBUNIT EPSILON"/>
    <property type="match status" value="1"/>
</dbReference>
<dbReference type="SUPFAM" id="SSF82771">
    <property type="entry name" value="GIY-YIG endonuclease"/>
    <property type="match status" value="1"/>
</dbReference>
<dbReference type="InterPro" id="IPR036397">
    <property type="entry name" value="RNaseH_sf"/>
</dbReference>
<dbReference type="NCBIfam" id="TIGR00573">
    <property type="entry name" value="dnaq"/>
    <property type="match status" value="1"/>
</dbReference>
<dbReference type="Pfam" id="PF01541">
    <property type="entry name" value="GIY-YIG"/>
    <property type="match status" value="1"/>
</dbReference>
<protein>
    <submittedName>
        <fullName evidence="2">Exonuclease domain-containing protein</fullName>
    </submittedName>
</protein>